<evidence type="ECO:0000256" key="6">
    <source>
        <dbReference type="ARBA" id="ARBA00022630"/>
    </source>
</evidence>
<dbReference type="InterPro" id="IPR050151">
    <property type="entry name" value="Class-I_Pyr_Nuc-Dis_Oxidored"/>
</dbReference>
<organism evidence="19 20">
    <name type="scientific">Paenibacillus herberti</name>
    <dbReference type="NCBI Taxonomy" id="1619309"/>
    <lineage>
        <taxon>Bacteria</taxon>
        <taxon>Bacillati</taxon>
        <taxon>Bacillota</taxon>
        <taxon>Bacilli</taxon>
        <taxon>Bacillales</taxon>
        <taxon>Paenibacillaceae</taxon>
        <taxon>Paenibacillus</taxon>
    </lineage>
</organism>
<evidence type="ECO:0000259" key="18">
    <source>
        <dbReference type="Pfam" id="PF07992"/>
    </source>
</evidence>
<dbReference type="Pfam" id="PF02852">
    <property type="entry name" value="Pyr_redox_dim"/>
    <property type="match status" value="1"/>
</dbReference>
<dbReference type="PANTHER" id="PTHR22912">
    <property type="entry name" value="DISULFIDE OXIDOREDUCTASE"/>
    <property type="match status" value="1"/>
</dbReference>
<keyword evidence="11 16" id="KW-0676">Redox-active center</keyword>
<evidence type="ECO:0000256" key="9">
    <source>
        <dbReference type="ARBA" id="ARBA00023027"/>
    </source>
</evidence>
<dbReference type="InterPro" id="IPR036188">
    <property type="entry name" value="FAD/NAD-bd_sf"/>
</dbReference>
<dbReference type="InterPro" id="IPR012999">
    <property type="entry name" value="Pyr_OxRdtase_I_AS"/>
</dbReference>
<dbReference type="Gene3D" id="3.50.50.60">
    <property type="entry name" value="FAD/NAD(P)-binding domain"/>
    <property type="match status" value="2"/>
</dbReference>
<accession>A0A229P447</accession>
<evidence type="ECO:0000256" key="2">
    <source>
        <dbReference type="ARBA" id="ARBA00007532"/>
    </source>
</evidence>
<comment type="subcellular location">
    <subcellularLocation>
        <location evidence="1">Cytoplasm</location>
    </subcellularLocation>
</comment>
<dbReference type="PROSITE" id="PS00076">
    <property type="entry name" value="PYRIDINE_REDOX_1"/>
    <property type="match status" value="1"/>
</dbReference>
<dbReference type="PRINTS" id="PR00411">
    <property type="entry name" value="PNDRDTASEI"/>
</dbReference>
<dbReference type="Pfam" id="PF07992">
    <property type="entry name" value="Pyr_redox_2"/>
    <property type="match status" value="1"/>
</dbReference>
<comment type="caution">
    <text evidence="19">The sequence shown here is derived from an EMBL/GenBank/DDBJ whole genome shotgun (WGS) entry which is preliminary data.</text>
</comment>
<feature type="binding site" evidence="14">
    <location>
        <position position="116"/>
    </location>
    <ligand>
        <name>FAD</name>
        <dbReference type="ChEBI" id="CHEBI:57692"/>
    </ligand>
</feature>
<dbReference type="GO" id="GO:0004148">
    <property type="term" value="F:dihydrolipoyl dehydrogenase (NADH) activity"/>
    <property type="evidence" value="ECO:0007669"/>
    <property type="project" value="UniProtKB-EC"/>
</dbReference>
<feature type="binding site" evidence="14">
    <location>
        <position position="281"/>
    </location>
    <ligand>
        <name>NAD(+)</name>
        <dbReference type="ChEBI" id="CHEBI:57540"/>
    </ligand>
</feature>
<evidence type="ECO:0000259" key="17">
    <source>
        <dbReference type="Pfam" id="PF02852"/>
    </source>
</evidence>
<evidence type="ECO:0000256" key="1">
    <source>
        <dbReference type="ARBA" id="ARBA00004496"/>
    </source>
</evidence>
<feature type="binding site" evidence="14">
    <location>
        <begin position="152"/>
        <end position="154"/>
    </location>
    <ligand>
        <name>FAD</name>
        <dbReference type="ChEBI" id="CHEBI:57692"/>
    </ligand>
</feature>
<dbReference type="NCBIfam" id="TIGR01350">
    <property type="entry name" value="lipoamide_DH"/>
    <property type="match status" value="1"/>
</dbReference>
<evidence type="ECO:0000256" key="4">
    <source>
        <dbReference type="ARBA" id="ARBA00016961"/>
    </source>
</evidence>
<feature type="binding site" evidence="14">
    <location>
        <position position="51"/>
    </location>
    <ligand>
        <name>FAD</name>
        <dbReference type="ChEBI" id="CHEBI:57692"/>
    </ligand>
</feature>
<dbReference type="GO" id="GO:0006103">
    <property type="term" value="P:2-oxoglutarate metabolic process"/>
    <property type="evidence" value="ECO:0007669"/>
    <property type="project" value="TreeGrafter"/>
</dbReference>
<dbReference type="PRINTS" id="PR00368">
    <property type="entry name" value="FADPNR"/>
</dbReference>
<evidence type="ECO:0000256" key="12">
    <source>
        <dbReference type="ARBA" id="ARBA00049187"/>
    </source>
</evidence>
<evidence type="ECO:0000256" key="15">
    <source>
        <dbReference type="PIRSR" id="PIRSR000350-4"/>
    </source>
</evidence>
<comment type="cofactor">
    <cofactor evidence="14 16">
        <name>FAD</name>
        <dbReference type="ChEBI" id="CHEBI:57692"/>
    </cofactor>
    <text evidence="14 16">Binds 1 FAD per subunit.</text>
</comment>
<dbReference type="InterPro" id="IPR001100">
    <property type="entry name" value="Pyr_nuc-diS_OxRdtase"/>
</dbReference>
<evidence type="ECO:0000256" key="16">
    <source>
        <dbReference type="RuleBase" id="RU003692"/>
    </source>
</evidence>
<keyword evidence="9 14" id="KW-0520">NAD</keyword>
<evidence type="ECO:0000256" key="8">
    <source>
        <dbReference type="ARBA" id="ARBA00023002"/>
    </source>
</evidence>
<keyword evidence="10" id="KW-1015">Disulfide bond</keyword>
<feature type="domain" description="Pyridine nucleotide-disulphide oxidoreductase dimerisation" evidence="17">
    <location>
        <begin position="356"/>
        <end position="464"/>
    </location>
</feature>
<evidence type="ECO:0000313" key="20">
    <source>
        <dbReference type="Proteomes" id="UP000215145"/>
    </source>
</evidence>
<feature type="disulfide bond" description="Redox-active" evidence="15">
    <location>
        <begin position="42"/>
        <end position="47"/>
    </location>
</feature>
<comment type="similarity">
    <text evidence="2 16">Belongs to the class-I pyridine nucleotide-disulfide oxidoreductase family.</text>
</comment>
<sequence>MPIQVDVAVLGGGPGGYTAAIRAAQEGKKVAIVERSQLGGTCLHKGCIPSKALLRSAEVYASLLHADTYGIKIDREAFKLDFGAVQARKEKTVEQLHRGLIQLIKKHGIEVIYGKGRIVGPSIFSPKSGSLAVELDNGEMESVVSRHLIVATGSRPRQLPGLEADGVHVLTSDDALKLEALPETLLIAGGGVIGVEWASMLSDFGTKVTLVEAASRLLPAEDPDVSAAIAKALGSRGVRILTGATIQADSLVSGDAGVTITAKIGETQETLTADKLLVSVGRQANVESIGLENTDIAVKNGWIKVKSTLQTGEPHIYAIGDVTGGVQLAHAAAHEGIFAVEHLLGLDPQPLADHRIPRCVYSRPETASVGYTEEQARVKGHDPVVAKIPFAAIAKAIVQGDTEGFVKVIADRNSQDLLGVHMVGAHVTELIAEASLAQYLDAVPWEVGSSFHPHPSLSEAMGEAMLAINGKALNF</sequence>
<evidence type="ECO:0000256" key="5">
    <source>
        <dbReference type="ARBA" id="ARBA00022490"/>
    </source>
</evidence>
<dbReference type="SUPFAM" id="SSF51905">
    <property type="entry name" value="FAD/NAD(P)-binding domain"/>
    <property type="match status" value="1"/>
</dbReference>
<evidence type="ECO:0000313" key="19">
    <source>
        <dbReference type="EMBL" id="OXM16724.1"/>
    </source>
</evidence>
<dbReference type="InterPro" id="IPR006258">
    <property type="entry name" value="Lipoamide_DH"/>
</dbReference>
<dbReference type="EMBL" id="NMUQ01000001">
    <property type="protein sequence ID" value="OXM16724.1"/>
    <property type="molecule type" value="Genomic_DNA"/>
</dbReference>
<evidence type="ECO:0000256" key="3">
    <source>
        <dbReference type="ARBA" id="ARBA00012608"/>
    </source>
</evidence>
<evidence type="ECO:0000256" key="14">
    <source>
        <dbReference type="PIRSR" id="PIRSR000350-3"/>
    </source>
</evidence>
<keyword evidence="7 14" id="KW-0274">FAD</keyword>
<dbReference type="RefSeq" id="WP_089523808.1">
    <property type="nucleotide sequence ID" value="NZ_NMUQ01000001.1"/>
</dbReference>
<dbReference type="Proteomes" id="UP000215145">
    <property type="component" value="Unassembled WGS sequence"/>
</dbReference>
<keyword evidence="20" id="KW-1185">Reference proteome</keyword>
<feature type="binding site" evidence="14">
    <location>
        <position position="321"/>
    </location>
    <ligand>
        <name>FAD</name>
        <dbReference type="ChEBI" id="CHEBI:57692"/>
    </ligand>
</feature>
<dbReference type="AlphaFoldDB" id="A0A229P447"/>
<dbReference type="GO" id="GO:0005737">
    <property type="term" value="C:cytoplasm"/>
    <property type="evidence" value="ECO:0007669"/>
    <property type="project" value="UniProtKB-SubCell"/>
</dbReference>
<dbReference type="PANTHER" id="PTHR22912:SF217">
    <property type="entry name" value="DIHYDROLIPOYL DEHYDROGENASE"/>
    <property type="match status" value="1"/>
</dbReference>
<dbReference type="OrthoDB" id="9800167at2"/>
<evidence type="ECO:0000256" key="7">
    <source>
        <dbReference type="ARBA" id="ARBA00022827"/>
    </source>
</evidence>
<dbReference type="InterPro" id="IPR016156">
    <property type="entry name" value="FAD/NAD-linked_Rdtase_dimer_sf"/>
</dbReference>
<reference evidence="19 20" key="1">
    <citation type="submission" date="2017-07" db="EMBL/GenBank/DDBJ databases">
        <title>Paenibacillus herberti R33 genome sequencing and assembly.</title>
        <authorList>
            <person name="Su W."/>
        </authorList>
    </citation>
    <scope>NUCLEOTIDE SEQUENCE [LARGE SCALE GENOMIC DNA]</scope>
    <source>
        <strain evidence="19 20">R33</strain>
    </source>
</reference>
<feature type="binding site" evidence="14">
    <location>
        <begin position="189"/>
        <end position="196"/>
    </location>
    <ligand>
        <name>NAD(+)</name>
        <dbReference type="ChEBI" id="CHEBI:57540"/>
    </ligand>
</feature>
<feature type="active site" description="Proton acceptor" evidence="13">
    <location>
        <position position="454"/>
    </location>
</feature>
<protein>
    <recommendedName>
        <fullName evidence="4 16">Dihydrolipoyl dehydrogenase</fullName>
        <ecNumber evidence="3 16">1.8.1.4</ecNumber>
    </recommendedName>
</protein>
<evidence type="ECO:0000256" key="10">
    <source>
        <dbReference type="ARBA" id="ARBA00023157"/>
    </source>
</evidence>
<feature type="domain" description="FAD/NAD(P)-binding" evidence="18">
    <location>
        <begin position="6"/>
        <end position="336"/>
    </location>
</feature>
<dbReference type="GO" id="GO:0050660">
    <property type="term" value="F:flavin adenine dinucleotide binding"/>
    <property type="evidence" value="ECO:0007669"/>
    <property type="project" value="InterPro"/>
</dbReference>
<dbReference type="InterPro" id="IPR004099">
    <property type="entry name" value="Pyr_nucl-diS_OxRdtase_dimer"/>
</dbReference>
<gene>
    <name evidence="19" type="primary">lpdA</name>
    <name evidence="19" type="ORF">CGZ75_08715</name>
</gene>
<evidence type="ECO:0000256" key="11">
    <source>
        <dbReference type="ARBA" id="ARBA00023284"/>
    </source>
</evidence>
<dbReference type="FunFam" id="3.30.390.30:FF:000001">
    <property type="entry name" value="Dihydrolipoyl dehydrogenase"/>
    <property type="match status" value="1"/>
</dbReference>
<proteinExistence type="inferred from homology"/>
<evidence type="ECO:0000256" key="13">
    <source>
        <dbReference type="PIRSR" id="PIRSR000350-2"/>
    </source>
</evidence>
<dbReference type="Gene3D" id="3.30.390.30">
    <property type="match status" value="1"/>
</dbReference>
<keyword evidence="6 16" id="KW-0285">Flavoprotein</keyword>
<dbReference type="EC" id="1.8.1.4" evidence="3 16"/>
<feature type="binding site" evidence="14">
    <location>
        <position position="212"/>
    </location>
    <ligand>
        <name>NAD(+)</name>
        <dbReference type="ChEBI" id="CHEBI:57540"/>
    </ligand>
</feature>
<keyword evidence="14" id="KW-0547">Nucleotide-binding</keyword>
<keyword evidence="8 16" id="KW-0560">Oxidoreductase</keyword>
<name>A0A229P447_9BACL</name>
<dbReference type="PIRSF" id="PIRSF000350">
    <property type="entry name" value="Mercury_reductase_MerA"/>
    <property type="match status" value="1"/>
</dbReference>
<dbReference type="InterPro" id="IPR023753">
    <property type="entry name" value="FAD/NAD-binding_dom"/>
</dbReference>
<dbReference type="SUPFAM" id="SSF55424">
    <property type="entry name" value="FAD/NAD-linked reductases, dimerisation (C-terminal) domain"/>
    <property type="match status" value="1"/>
</dbReference>
<comment type="miscellaneous">
    <text evidence="16">The active site is a redox-active disulfide bond.</text>
</comment>
<comment type="catalytic activity">
    <reaction evidence="12 16">
        <text>N(6)-[(R)-dihydrolipoyl]-L-lysyl-[protein] + NAD(+) = N(6)-[(R)-lipoyl]-L-lysyl-[protein] + NADH + H(+)</text>
        <dbReference type="Rhea" id="RHEA:15045"/>
        <dbReference type="Rhea" id="RHEA-COMP:10474"/>
        <dbReference type="Rhea" id="RHEA-COMP:10475"/>
        <dbReference type="ChEBI" id="CHEBI:15378"/>
        <dbReference type="ChEBI" id="CHEBI:57540"/>
        <dbReference type="ChEBI" id="CHEBI:57945"/>
        <dbReference type="ChEBI" id="CHEBI:83099"/>
        <dbReference type="ChEBI" id="CHEBI:83100"/>
        <dbReference type="EC" id="1.8.1.4"/>
    </reaction>
</comment>
<keyword evidence="5" id="KW-0963">Cytoplasm</keyword>